<evidence type="ECO:0000256" key="1">
    <source>
        <dbReference type="SAM" id="MobiDB-lite"/>
    </source>
</evidence>
<evidence type="ECO:0000313" key="3">
    <source>
        <dbReference type="Proteomes" id="UP001396334"/>
    </source>
</evidence>
<comment type="caution">
    <text evidence="2">The sequence shown here is derived from an EMBL/GenBank/DDBJ whole genome shotgun (WGS) entry which is preliminary data.</text>
</comment>
<reference evidence="2 3" key="1">
    <citation type="journal article" date="2024" name="G3 (Bethesda)">
        <title>Genome assembly of Hibiscus sabdariffa L. provides insights into metabolisms of medicinal natural products.</title>
        <authorList>
            <person name="Kim T."/>
        </authorList>
    </citation>
    <scope>NUCLEOTIDE SEQUENCE [LARGE SCALE GENOMIC DNA]</scope>
    <source>
        <strain evidence="2">TK-2024</strain>
        <tissue evidence="2">Old leaves</tissue>
    </source>
</reference>
<dbReference type="Proteomes" id="UP001396334">
    <property type="component" value="Unassembled WGS sequence"/>
</dbReference>
<accession>A0ABR2A1R1</accession>
<evidence type="ECO:0000313" key="2">
    <source>
        <dbReference type="EMBL" id="KAK8486911.1"/>
    </source>
</evidence>
<feature type="region of interest" description="Disordered" evidence="1">
    <location>
        <begin position="1"/>
        <end position="34"/>
    </location>
</feature>
<organism evidence="2 3">
    <name type="scientific">Hibiscus sabdariffa</name>
    <name type="common">roselle</name>
    <dbReference type="NCBI Taxonomy" id="183260"/>
    <lineage>
        <taxon>Eukaryota</taxon>
        <taxon>Viridiplantae</taxon>
        <taxon>Streptophyta</taxon>
        <taxon>Embryophyta</taxon>
        <taxon>Tracheophyta</taxon>
        <taxon>Spermatophyta</taxon>
        <taxon>Magnoliopsida</taxon>
        <taxon>eudicotyledons</taxon>
        <taxon>Gunneridae</taxon>
        <taxon>Pentapetalae</taxon>
        <taxon>rosids</taxon>
        <taxon>malvids</taxon>
        <taxon>Malvales</taxon>
        <taxon>Malvaceae</taxon>
        <taxon>Malvoideae</taxon>
        <taxon>Hibiscus</taxon>
    </lineage>
</organism>
<keyword evidence="3" id="KW-1185">Reference proteome</keyword>
<gene>
    <name evidence="2" type="ORF">V6N11_012054</name>
</gene>
<sequence length="157" mass="16749">MGLKCEAEDASSENTDQVVEGREVSQDAPTESDAARILPGKVVMRAMDRGRQDSLPEERGVTVWREETKLVVSREALAPAAVVVGEMGTKVVFEAESDSTLNRDRNTISNSNFVGDENLTVVPIEVANSIPSHPVVLQTSPSEVVVLGAGSVVKSSE</sequence>
<dbReference type="EMBL" id="JBBPBN010000418">
    <property type="protein sequence ID" value="KAK8486911.1"/>
    <property type="molecule type" value="Genomic_DNA"/>
</dbReference>
<proteinExistence type="predicted"/>
<protein>
    <submittedName>
        <fullName evidence="2">Uncharacterized protein</fullName>
    </submittedName>
</protein>
<name>A0ABR2A1R1_9ROSI</name>